<name>A0A1B6MF47_9HEMI</name>
<dbReference type="Pfam" id="PF22600">
    <property type="entry name" value="MTPAP-like_central"/>
    <property type="match status" value="1"/>
</dbReference>
<dbReference type="GO" id="GO:1990817">
    <property type="term" value="F:poly(A) RNA polymerase activity"/>
    <property type="evidence" value="ECO:0007669"/>
    <property type="project" value="TreeGrafter"/>
</dbReference>
<dbReference type="EMBL" id="GEBQ01005462">
    <property type="protein sequence ID" value="JAT34515.1"/>
    <property type="molecule type" value="Transcribed_RNA"/>
</dbReference>
<gene>
    <name evidence="9" type="ORF">g.9319</name>
</gene>
<comment type="cofactor">
    <cofactor evidence="2">
        <name>Mg(2+)</name>
        <dbReference type="ChEBI" id="CHEBI:18420"/>
    </cofactor>
</comment>
<keyword evidence="4" id="KW-0479">Metal-binding</keyword>
<keyword evidence="3" id="KW-0808">Transferase</keyword>
<dbReference type="InterPro" id="IPR043519">
    <property type="entry name" value="NT_sf"/>
</dbReference>
<evidence type="ECO:0000256" key="2">
    <source>
        <dbReference type="ARBA" id="ARBA00001946"/>
    </source>
</evidence>
<reference evidence="9" key="1">
    <citation type="submission" date="2015-11" db="EMBL/GenBank/DDBJ databases">
        <title>De novo transcriptome assembly of four potential Pierce s Disease insect vectors from Arizona vineyards.</title>
        <authorList>
            <person name="Tassone E.E."/>
        </authorList>
    </citation>
    <scope>NUCLEOTIDE SEQUENCE</scope>
</reference>
<feature type="domain" description="RL" evidence="7">
    <location>
        <begin position="65"/>
        <end position="130"/>
    </location>
</feature>
<evidence type="ECO:0000313" key="9">
    <source>
        <dbReference type="EMBL" id="JAT34515.1"/>
    </source>
</evidence>
<evidence type="ECO:0008006" key="10">
    <source>
        <dbReference type="Google" id="ProtNLM"/>
    </source>
</evidence>
<dbReference type="InterPro" id="IPR041252">
    <property type="entry name" value="RL"/>
</dbReference>
<dbReference type="CDD" id="cd05402">
    <property type="entry name" value="NT_PAP_TUTase"/>
    <property type="match status" value="1"/>
</dbReference>
<feature type="domain" description="Poly(A) RNA polymerase mitochondrial-like central palm" evidence="8">
    <location>
        <begin position="192"/>
        <end position="343"/>
    </location>
</feature>
<dbReference type="GO" id="GO:0046872">
    <property type="term" value="F:metal ion binding"/>
    <property type="evidence" value="ECO:0007669"/>
    <property type="project" value="UniProtKB-KW"/>
</dbReference>
<evidence type="ECO:0000259" key="8">
    <source>
        <dbReference type="Pfam" id="PF22600"/>
    </source>
</evidence>
<evidence type="ECO:0000256" key="4">
    <source>
        <dbReference type="ARBA" id="ARBA00022723"/>
    </source>
</evidence>
<sequence length="585" mass="67142">MLFIGLISKRFNKFLPIKIALLKEECFQSRFNFHTRLSIGNRYAAQASGTKRDEKFSVELFDKQVERRRQQAQRSIVVQVQSEQSCAQLCEYCSQFGNIASMYHYTASNSTMHFILMEFNNVETVTEVMKACGHNDRSQIIPTYSRMLWFRAKQKKKVTSNSSKANIPLVSSAPPVTRQQLYEWLGQTDSVSDQLKLLYEATRLDELGVRLRFVTAHQLEVAVSGLFPRAQVLLFGSSVNGFGRRGCDLDLVLQLDQWSEEEDSKCRLMFHAKPSVNARSQTQRHIDGLADLVQWFLPGCTDVRRILLARVPIVKYRQEFTDVECDLSLTNMTAVYMSELLYTLGAADWRLQPLAFTVRRWAAEVGLSNPSPGRWITNFSLTLLVIFYLQRSRVLPSLDTLRHLAGKTDRRITEDGVNCSFLRDITQLSPSDNTSNLESLLLGFFEYYAAFDFATQGISLGTGAPIKKRDHAALYIANPLETHLNVSQNVSLEETERLRIEFRNAAWELESSTDGEEVDRTNEWGLLRLFKDNQLAEKTKQLEQFYSAPKRRHSSRLIVSKLFEDEQEEQNKSKTSRSIQKTIVR</sequence>
<dbReference type="InterPro" id="IPR002058">
    <property type="entry name" value="PAP_assoc"/>
</dbReference>
<evidence type="ECO:0000256" key="5">
    <source>
        <dbReference type="ARBA" id="ARBA00022842"/>
    </source>
</evidence>
<dbReference type="SUPFAM" id="SSF81631">
    <property type="entry name" value="PAP/OAS1 substrate-binding domain"/>
    <property type="match status" value="1"/>
</dbReference>
<dbReference type="AlphaFoldDB" id="A0A1B6MF47"/>
<dbReference type="Gene3D" id="3.30.460.10">
    <property type="entry name" value="Beta Polymerase, domain 2"/>
    <property type="match status" value="1"/>
</dbReference>
<evidence type="ECO:0000256" key="1">
    <source>
        <dbReference type="ARBA" id="ARBA00001936"/>
    </source>
</evidence>
<feature type="domain" description="PAP-associated" evidence="6">
    <location>
        <begin position="436"/>
        <end position="473"/>
    </location>
</feature>
<evidence type="ECO:0000259" key="7">
    <source>
        <dbReference type="Pfam" id="PF17797"/>
    </source>
</evidence>
<accession>A0A1B6MF47</accession>
<comment type="cofactor">
    <cofactor evidence="1">
        <name>Mn(2+)</name>
        <dbReference type="ChEBI" id="CHEBI:29035"/>
    </cofactor>
</comment>
<dbReference type="Pfam" id="PF03828">
    <property type="entry name" value="PAP_assoc"/>
    <property type="match status" value="1"/>
</dbReference>
<evidence type="ECO:0000259" key="6">
    <source>
        <dbReference type="Pfam" id="PF03828"/>
    </source>
</evidence>
<protein>
    <recommendedName>
        <fullName evidence="10">Poly(A) RNA polymerase, mitochondrial</fullName>
    </recommendedName>
</protein>
<dbReference type="PANTHER" id="PTHR12271">
    <property type="entry name" value="POLY A POLYMERASE CID PAP -RELATED"/>
    <property type="match status" value="1"/>
</dbReference>
<keyword evidence="5" id="KW-0460">Magnesium</keyword>
<dbReference type="Pfam" id="PF17797">
    <property type="entry name" value="RL"/>
    <property type="match status" value="1"/>
</dbReference>
<proteinExistence type="predicted"/>
<dbReference type="InterPro" id="IPR054708">
    <property type="entry name" value="MTPAP-like_central"/>
</dbReference>
<dbReference type="Gene3D" id="1.10.1410.10">
    <property type="match status" value="1"/>
</dbReference>
<dbReference type="PANTHER" id="PTHR12271:SF133">
    <property type="entry name" value="POLY(A) RNA POLYMERASE, MITOCHONDRIAL"/>
    <property type="match status" value="1"/>
</dbReference>
<evidence type="ECO:0000256" key="3">
    <source>
        <dbReference type="ARBA" id="ARBA00022679"/>
    </source>
</evidence>
<organism evidence="9">
    <name type="scientific">Graphocephala atropunctata</name>
    <dbReference type="NCBI Taxonomy" id="36148"/>
    <lineage>
        <taxon>Eukaryota</taxon>
        <taxon>Metazoa</taxon>
        <taxon>Ecdysozoa</taxon>
        <taxon>Arthropoda</taxon>
        <taxon>Hexapoda</taxon>
        <taxon>Insecta</taxon>
        <taxon>Pterygota</taxon>
        <taxon>Neoptera</taxon>
        <taxon>Paraneoptera</taxon>
        <taxon>Hemiptera</taxon>
        <taxon>Auchenorrhyncha</taxon>
        <taxon>Membracoidea</taxon>
        <taxon>Cicadellidae</taxon>
        <taxon>Cicadellinae</taxon>
        <taxon>Cicadellini</taxon>
        <taxon>Graphocephala</taxon>
    </lineage>
</organism>
<dbReference type="SUPFAM" id="SSF81301">
    <property type="entry name" value="Nucleotidyltransferase"/>
    <property type="match status" value="1"/>
</dbReference>
<dbReference type="GO" id="GO:0031123">
    <property type="term" value="P:RNA 3'-end processing"/>
    <property type="evidence" value="ECO:0007669"/>
    <property type="project" value="TreeGrafter"/>
</dbReference>